<feature type="chain" id="PRO_5046815681" evidence="4">
    <location>
        <begin position="29"/>
        <end position="338"/>
    </location>
</feature>
<dbReference type="NCBIfam" id="TIGR00787">
    <property type="entry name" value="dctP"/>
    <property type="match status" value="1"/>
</dbReference>
<evidence type="ECO:0000313" key="5">
    <source>
        <dbReference type="EMBL" id="MBF5056102.1"/>
    </source>
</evidence>
<evidence type="ECO:0000256" key="4">
    <source>
        <dbReference type="SAM" id="SignalP"/>
    </source>
</evidence>
<keyword evidence="3 4" id="KW-0732">Signal</keyword>
<name>A0ABS0APN3_9GAMM</name>
<dbReference type="Gene3D" id="3.40.190.170">
    <property type="entry name" value="Bacterial extracellular solute-binding protein, family 7"/>
    <property type="match status" value="1"/>
</dbReference>
<keyword evidence="6" id="KW-1185">Reference proteome</keyword>
<proteinExistence type="inferred from homology"/>
<organism evidence="5 6">
    <name type="scientific">Alloalcanivorax profundimaris</name>
    <dbReference type="NCBI Taxonomy" id="2735259"/>
    <lineage>
        <taxon>Bacteria</taxon>
        <taxon>Pseudomonadati</taxon>
        <taxon>Pseudomonadota</taxon>
        <taxon>Gammaproteobacteria</taxon>
        <taxon>Oceanospirillales</taxon>
        <taxon>Alcanivoracaceae</taxon>
        <taxon>Alloalcanivorax</taxon>
    </lineage>
</organism>
<dbReference type="PANTHER" id="PTHR33376">
    <property type="match status" value="1"/>
</dbReference>
<dbReference type="InterPro" id="IPR004682">
    <property type="entry name" value="TRAP_DctP"/>
</dbReference>
<evidence type="ECO:0000256" key="2">
    <source>
        <dbReference type="ARBA" id="ARBA00022448"/>
    </source>
</evidence>
<dbReference type="Proteomes" id="UP000662703">
    <property type="component" value="Unassembled WGS sequence"/>
</dbReference>
<dbReference type="PANTHER" id="PTHR33376:SF7">
    <property type="entry name" value="C4-DICARBOXYLATE-BINDING PROTEIN DCTB"/>
    <property type="match status" value="1"/>
</dbReference>
<accession>A0ABS0APN3</accession>
<dbReference type="InterPro" id="IPR018389">
    <property type="entry name" value="DctP_fam"/>
</dbReference>
<protein>
    <submittedName>
        <fullName evidence="5">DctP</fullName>
    </submittedName>
</protein>
<comment type="similarity">
    <text evidence="1">Belongs to the bacterial solute-binding protein 7 family.</text>
</comment>
<evidence type="ECO:0000256" key="3">
    <source>
        <dbReference type="ARBA" id="ARBA00022729"/>
    </source>
</evidence>
<feature type="signal peptide" evidence="4">
    <location>
        <begin position="1"/>
        <end position="28"/>
    </location>
</feature>
<dbReference type="PIRSF" id="PIRSF006470">
    <property type="entry name" value="DctB"/>
    <property type="match status" value="1"/>
</dbReference>
<sequence>MLKRLIRPLAVLALSLVTLGLVPLAAQAATVIKLHHDLTEDSAQHEGALRFKKLVEERSDGDIQVKIFPNNALGDDVQVAQQMQFGAVQAAPIPTAKLSGFNKQLQLIDLPFLFPSRDVAYEFLDGPVGQRVLDGLRDAGFEPASFWESGFKQMTCDKPVHEPADLDGVKFRVMESPLLIAQYKAVGANPVPIAFSETYTALQQGVVDCQENPLVSISQMKFYEVQDYLMLSNHGYLGTAFIFSKVWFDKLPEAQQTILMDAAREAGQYQRERSVAREQGYLDGIKDAGGTEVVVLTDDQKQAFRDAMDPVYEEFGAILGEDLMQATRQELDRLNEGQ</sequence>
<dbReference type="NCBIfam" id="NF037995">
    <property type="entry name" value="TRAP_S1"/>
    <property type="match status" value="1"/>
</dbReference>
<dbReference type="EMBL" id="ARXX01000017">
    <property type="protein sequence ID" value="MBF5056102.1"/>
    <property type="molecule type" value="Genomic_DNA"/>
</dbReference>
<dbReference type="CDD" id="cd13603">
    <property type="entry name" value="PBP2_TRAP_Siap_TeaA_like"/>
    <property type="match status" value="1"/>
</dbReference>
<keyword evidence="2" id="KW-0813">Transport</keyword>
<dbReference type="Pfam" id="PF03480">
    <property type="entry name" value="DctP"/>
    <property type="match status" value="1"/>
</dbReference>
<reference evidence="5 6" key="1">
    <citation type="submission" date="2012-09" db="EMBL/GenBank/DDBJ databases">
        <title>Genome Sequence of alkane-degrading Bacterium Alcanivorax sp. 521-1.</title>
        <authorList>
            <person name="Lai Q."/>
            <person name="Shao Z."/>
        </authorList>
    </citation>
    <scope>NUCLEOTIDE SEQUENCE [LARGE SCALE GENOMIC DNA]</scope>
    <source>
        <strain evidence="5 6">521-1</strain>
    </source>
</reference>
<comment type="caution">
    <text evidence="5">The sequence shown here is derived from an EMBL/GenBank/DDBJ whole genome shotgun (WGS) entry which is preliminary data.</text>
</comment>
<dbReference type="InterPro" id="IPR038404">
    <property type="entry name" value="TRAP_DctP_sf"/>
</dbReference>
<gene>
    <name evidence="5" type="ORF">Y5W_01396</name>
</gene>
<dbReference type="RefSeq" id="WP_194864671.1">
    <property type="nucleotide sequence ID" value="NZ_ARXX01000017.1"/>
</dbReference>
<evidence type="ECO:0000256" key="1">
    <source>
        <dbReference type="ARBA" id="ARBA00009023"/>
    </source>
</evidence>
<evidence type="ECO:0000313" key="6">
    <source>
        <dbReference type="Proteomes" id="UP000662703"/>
    </source>
</evidence>